<reference evidence="2" key="1">
    <citation type="submission" date="2015-03" db="EMBL/GenBank/DDBJ databases">
        <authorList>
            <person name="Urmite Genomes"/>
        </authorList>
    </citation>
    <scope>NUCLEOTIDE SEQUENCE [LARGE SCALE GENOMIC DNA]</scope>
    <source>
        <strain evidence="2">FF10</strain>
    </source>
</reference>
<gene>
    <name evidence="1" type="ORF">BN1356_02527</name>
</gene>
<evidence type="ECO:0000313" key="2">
    <source>
        <dbReference type="Proteomes" id="UP000198604"/>
    </source>
</evidence>
<evidence type="ECO:0000313" key="1">
    <source>
        <dbReference type="EMBL" id="CQR26168.1"/>
    </source>
</evidence>
<dbReference type="OrthoDB" id="2222954at2"/>
<dbReference type="STRING" id="1608583.BN1356_02527"/>
<dbReference type="RefSeq" id="WP_093651636.1">
    <property type="nucleotide sequence ID" value="NZ_CTEN01000009.1"/>
</dbReference>
<keyword evidence="2" id="KW-1185">Reference proteome</keyword>
<sequence>MTDKINASDSLKLEFSNKDRTITVLGMDNWDIRVEYQKDDFEPTLDQDGGMFEPKYRLFMFAAPKKDITLKTPTAASSLAKEATEIKKLFDFVKLNSQNFFEKLGLKGVLEE</sequence>
<protein>
    <submittedName>
        <fullName evidence="1">Phage protein</fullName>
    </submittedName>
</protein>
<dbReference type="AlphaFoldDB" id="A0A0E4H6V4"/>
<proteinExistence type="predicted"/>
<dbReference type="EMBL" id="CTEN01000009">
    <property type="protein sequence ID" value="CQR26168.1"/>
    <property type="molecule type" value="Genomic_DNA"/>
</dbReference>
<dbReference type="Proteomes" id="UP000198604">
    <property type="component" value="Unassembled WGS sequence"/>
</dbReference>
<accession>A0A0E4H6V4</accession>
<name>A0A0E4H6V4_9STRE</name>
<organism evidence="1 2">
    <name type="scientific">Streptococcus varani</name>
    <dbReference type="NCBI Taxonomy" id="1608583"/>
    <lineage>
        <taxon>Bacteria</taxon>
        <taxon>Bacillati</taxon>
        <taxon>Bacillota</taxon>
        <taxon>Bacilli</taxon>
        <taxon>Lactobacillales</taxon>
        <taxon>Streptococcaceae</taxon>
        <taxon>Streptococcus</taxon>
    </lineage>
</organism>